<dbReference type="InterPro" id="IPR020806">
    <property type="entry name" value="PKS_PP-bd"/>
</dbReference>
<evidence type="ECO:0000256" key="1">
    <source>
        <dbReference type="ARBA" id="ARBA00004496"/>
    </source>
</evidence>
<dbReference type="SMART" id="SM00822">
    <property type="entry name" value="PKS_KR"/>
    <property type="match status" value="2"/>
</dbReference>
<feature type="domain" description="Ketosynthase family 3 (KS3)" evidence="12">
    <location>
        <begin position="406"/>
        <end position="832"/>
    </location>
</feature>
<feature type="region of interest" description="Disordered" evidence="10">
    <location>
        <begin position="2321"/>
        <end position="2351"/>
    </location>
</feature>
<dbReference type="SMART" id="SM00823">
    <property type="entry name" value="PKS_PP"/>
    <property type="match status" value="2"/>
</dbReference>
<dbReference type="Pfam" id="PF22336">
    <property type="entry name" value="RhiE-like_linker"/>
    <property type="match status" value="1"/>
</dbReference>
<evidence type="ECO:0000256" key="6">
    <source>
        <dbReference type="ARBA" id="ARBA00022679"/>
    </source>
</evidence>
<accession>A0ABQ6R1X2</accession>
<dbReference type="SMART" id="SM00826">
    <property type="entry name" value="PKS_DH"/>
    <property type="match status" value="1"/>
</dbReference>
<comment type="pathway">
    <text evidence="2">Antibiotic biosynthesis.</text>
</comment>
<dbReference type="InterPro" id="IPR013217">
    <property type="entry name" value="Methyltransf_12"/>
</dbReference>
<evidence type="ECO:0000313" key="15">
    <source>
        <dbReference type="Proteomes" id="UP001342631"/>
    </source>
</evidence>
<feature type="domain" description="Carrier" evidence="11">
    <location>
        <begin position="285"/>
        <end position="358"/>
    </location>
</feature>
<dbReference type="Pfam" id="PF21089">
    <property type="entry name" value="PKS_DH_N"/>
    <property type="match status" value="1"/>
</dbReference>
<dbReference type="Pfam" id="PF14765">
    <property type="entry name" value="PS-DH"/>
    <property type="match status" value="1"/>
</dbReference>
<dbReference type="InterPro" id="IPR016039">
    <property type="entry name" value="Thiolase-like"/>
</dbReference>
<keyword evidence="5" id="KW-0597">Phosphoprotein</keyword>
<keyword evidence="6" id="KW-0808">Transferase</keyword>
<comment type="caution">
    <text evidence="14">The sequence shown here is derived from an EMBL/GenBank/DDBJ whole genome shotgun (WGS) entry which is preliminary data.</text>
</comment>
<dbReference type="InterPro" id="IPR009081">
    <property type="entry name" value="PP-bd_ACP"/>
</dbReference>
<evidence type="ECO:0000256" key="7">
    <source>
        <dbReference type="ARBA" id="ARBA00022737"/>
    </source>
</evidence>
<evidence type="ECO:0000256" key="4">
    <source>
        <dbReference type="ARBA" id="ARBA00022490"/>
    </source>
</evidence>
<dbReference type="InterPro" id="IPR036291">
    <property type="entry name" value="NAD(P)-bd_dom_sf"/>
</dbReference>
<proteinExistence type="predicted"/>
<name>A0ABQ6R1X2_9BACT</name>
<dbReference type="EMBL" id="BTTX01000007">
    <property type="protein sequence ID" value="GMU10226.1"/>
    <property type="molecule type" value="Genomic_DNA"/>
</dbReference>
<keyword evidence="3" id="KW-0596">Phosphopantetheine</keyword>
<dbReference type="CDD" id="cd02440">
    <property type="entry name" value="AdoMet_MTases"/>
    <property type="match status" value="1"/>
</dbReference>
<organism evidence="14 15">
    <name type="scientific">Corallococcus caeni</name>
    <dbReference type="NCBI Taxonomy" id="3082388"/>
    <lineage>
        <taxon>Bacteria</taxon>
        <taxon>Pseudomonadati</taxon>
        <taxon>Myxococcota</taxon>
        <taxon>Myxococcia</taxon>
        <taxon>Myxococcales</taxon>
        <taxon>Cystobacterineae</taxon>
        <taxon>Myxococcaceae</taxon>
        <taxon>Corallococcus</taxon>
    </lineage>
</organism>
<dbReference type="SUPFAM" id="SSF47336">
    <property type="entry name" value="ACP-like"/>
    <property type="match status" value="2"/>
</dbReference>
<dbReference type="Pfam" id="PF00550">
    <property type="entry name" value="PP-binding"/>
    <property type="match status" value="2"/>
</dbReference>
<evidence type="ECO:0008006" key="16">
    <source>
        <dbReference type="Google" id="ProtNLM"/>
    </source>
</evidence>
<evidence type="ECO:0000256" key="3">
    <source>
        <dbReference type="ARBA" id="ARBA00022450"/>
    </source>
</evidence>
<dbReference type="PROSITE" id="PS52004">
    <property type="entry name" value="KS3_2"/>
    <property type="match status" value="1"/>
</dbReference>
<dbReference type="CDD" id="cd00833">
    <property type="entry name" value="PKS"/>
    <property type="match status" value="1"/>
</dbReference>
<dbReference type="Gene3D" id="3.40.47.10">
    <property type="match status" value="1"/>
</dbReference>
<dbReference type="Gene3D" id="3.40.50.720">
    <property type="entry name" value="NAD(P)-binding Rossmann-like Domain"/>
    <property type="match status" value="2"/>
</dbReference>
<dbReference type="PANTHER" id="PTHR43775">
    <property type="entry name" value="FATTY ACID SYNTHASE"/>
    <property type="match status" value="1"/>
</dbReference>
<feature type="region of interest" description="Disordered" evidence="10">
    <location>
        <begin position="2203"/>
        <end position="2227"/>
    </location>
</feature>
<dbReference type="Gene3D" id="3.40.50.150">
    <property type="entry name" value="Vaccinia Virus protein VP39"/>
    <property type="match status" value="1"/>
</dbReference>
<comment type="subcellular location">
    <subcellularLocation>
        <location evidence="1">Cytoplasm</location>
    </subcellularLocation>
</comment>
<sequence>MSVTSNGVSQQSLLRERGTYVITGGAAGIGRLFAGFLAKQVHARLVLVGRSVPDARTAELLERLRGLGGEAEYLRADVSDRAQVQGLVQRAKARFGPLHGLIHSAGVLRDALLIKKTREDMRAVLAPKVQGVMALDEALKDESLDFFVLFSSLSAVIGNVGQADYAYANAFLDRFAERRERLRARGERTGRTLSLNWPFWREGGMALDAASEKYMTQVMGLNPIDTATGLQAFMDGLASPLSQFVVVEGDRQKAGRTLGLPGAEAPAPRAPVEPEPAAGSSDLLARTESFLKTLIARETKVPVEQLDPTEPLERYGVDSLVIVGVNTALQQHFGDISRTLLFEYQTTRELAEYFVRQHGPRMQQLVGAAVTEARTPAAPVLEARAPVQEARHDVRPAAWERADPMEDAIAIVGVSGRYPMADDLWAFWDNLKAGRDCITEIPLGRWEYPPYFDADKDAEGRSYSKWGGFLSDVATFDALFFNISTREAEGMDPQERLFLQTVWSLFEDAGYTRRTLAPKAPRTGVFVGVMYGQYEWLGVEAALRGQASRAQSGHWSIANRISYFFNFQGPSLAVDTACSSSLTAIHLACQSLRSGECDVAVAGGVNLSIHPHKYTLLSQGRFASSDGRCRSFGAGGDGYVPGEGVGAVLLKPLRKALADGDRVYALVKGSALNHGGKTNGYTVPNPNAQGDVIAEALRRAKVDARELGYLEAHGTGTSLGDPIEVTGLTRAFGASSADQGRVPMGSVKSNIGHLEAAAGIAGVTKVLLQLKHGQLVPSLHSEPANPNIRFADSPLVVQKELAPWPVKAHGPRRAAISSFGAGGANAHVVLEEFREKKTGAQAPEGPWLFPLSAKGPDRLREAAERLVRYVRERMEPEGVRPCDVAFTLQVGREPMEERLAIVADSKAALLTKLEAFLEGRAADGLYRGAGRKSALLSSDEDARRLLEGWQQRGRLSSLAEAWVEGAAIDWRLPGHEACRRVSLPTYPFARERHWVEAAAMEGGLVGPHPLLGRLKPEASLGSGLVFQQRLSDSAWVVAEHQVRGRAMLPGVAYLEMATAAARQALGPGKYALRRVRWSQPLVVDGAGREVRLTLRKDEADRMEFEVRSQQPGAAEWTTHASGEVLAQGSEESDDAAVSLDEVRGRCVRHLEASEVYARFEALGLRYGEGFQTVRELWSNEEEVLARLEASAAQQEAWGRWALPPGVLDGALQSILGLRASDGLAVPFAVEEVAVRGSVPPEVYVHVRSSGGLRYDITLLDRDGEPCVELKEVALREWRESASEVPAKAEALLYVPKWEPAPATQRGASALLQDRSVSPEEMRTSGHISGARVVLESQANSAELKVTRTPGHVSDARVVLVGHEASAELEEALAQAHAAEGVVRVRLSERTHRQGPGRWEWNRRDEAGAQDWLQEAGGLTRLYFLGGADAKPTANVEDEAALEASQERGVVALFSLVKALSAHGWALKPLELRVVTVGAHRVVEGESPRPWGASVQGFAKAVANEYPALRVSYVDVGVEDVARSQWVEGVVGEEGDGKGADVALRRGRRYVRRLLPVKRLQQGRVPLKQRGVYLLVGGGGGIGLAVGEWLARKYAARLVIVGRRDAEGDLAQKLKGLEAAGAEVEYVRADVTKPGEAARVVAQAKQRFGTVHGVFHLAMVLHDCALERMTEDVLRSVLDSKVKASVAVHAALEGEPLECAVFFSSGQSIWGNAGQANYAAGSTFQDAFGAWVREAKGLPAFVLNWGYWGSVGAVANAHHQQRLAQQGILPIEVAEGMDGMEAVLAGAAPQVMLFKATRPLLERLGVDFSRSVDVYAPGAKGLDTRALEEASTWGRRAESDLRGAATAYADVEHWGRAVLLGALKRLGAVGPAGEEWDLHDQARRVGVVEEHSRLWQALMGVLERGGYVERQGTRIHVRPEASRAPDASGLETWKQRLLTAHPDLGHLISLLALCLDAYPDVLTGRREATAVLFPQGSMEKVERVYKGNPIADFFNGLVANAIRAYVQARVAEAPTSVVRILEVGAGTGGTSEHVLTALQELGQHVRYVYTDVSAGFVRYGAEKYGTAHAFLEPKVLNIEADPSAQGIEPGSVDLVLATNVLHATRNMGRTLGHIQRMLRAGGLVVINELTRVWDFTTLVFGMTQGWWLYEEGEGRIEHSPLLDGAGWTALLGQAGFAKPAFVPHATGAGQDVVIARSTGQAVHAARTAPAPEPTRREKPVPTKRKPAPTPVLDLRARTLAHVTGVFSTLLKIAPERFDPQATFETYGVDSLVNLSVIKQLEKDFGKLPATLLFENMTLDMLATYFMTEHAERVRTLFQEEAPEPAPVQVKQPEAPTPAPPPPPADTPEGDLERIRAYVEGLSGAELDAALGQVLGTPALQDR</sequence>
<keyword evidence="15" id="KW-1185">Reference proteome</keyword>
<keyword evidence="7" id="KW-0677">Repeat</keyword>
<dbReference type="PANTHER" id="PTHR43775:SF37">
    <property type="entry name" value="SI:DKEY-61P9.11"/>
    <property type="match status" value="1"/>
</dbReference>
<dbReference type="Pfam" id="PF00109">
    <property type="entry name" value="ketoacyl-synt"/>
    <property type="match status" value="1"/>
</dbReference>
<feature type="region of interest" description="C-terminal hotdog fold" evidence="9">
    <location>
        <begin position="1147"/>
        <end position="1283"/>
    </location>
</feature>
<dbReference type="Pfam" id="PF08242">
    <property type="entry name" value="Methyltransf_12"/>
    <property type="match status" value="1"/>
</dbReference>
<dbReference type="InterPro" id="IPR020807">
    <property type="entry name" value="PKS_DH"/>
</dbReference>
<feature type="compositionally biased region" description="Pro residues" evidence="10">
    <location>
        <begin position="2333"/>
        <end position="2344"/>
    </location>
</feature>
<reference evidence="14 15" key="1">
    <citation type="journal article" date="2024" name="Arch. Microbiol.">
        <title>Corallococcus caeni sp. nov., a novel myxobacterium isolated from activated sludge.</title>
        <authorList>
            <person name="Tomita S."/>
            <person name="Nakai R."/>
            <person name="Kuroda K."/>
            <person name="Kurashita H."/>
            <person name="Hatamoto M."/>
            <person name="Yamaguchi T."/>
            <person name="Narihiro T."/>
        </authorList>
    </citation>
    <scope>NUCLEOTIDE SEQUENCE [LARGE SCALE GENOMIC DNA]</scope>
    <source>
        <strain evidence="14 15">NO1</strain>
    </source>
</reference>
<dbReference type="InterPro" id="IPR014031">
    <property type="entry name" value="Ketoacyl_synth_C"/>
</dbReference>
<dbReference type="InterPro" id="IPR029063">
    <property type="entry name" value="SAM-dependent_MTases_sf"/>
</dbReference>
<dbReference type="SMART" id="SM00825">
    <property type="entry name" value="PKS_KS"/>
    <property type="match status" value="1"/>
</dbReference>
<feature type="domain" description="PKS/mFAS DH" evidence="13">
    <location>
        <begin position="1008"/>
        <end position="1283"/>
    </location>
</feature>
<evidence type="ECO:0000259" key="13">
    <source>
        <dbReference type="PROSITE" id="PS52019"/>
    </source>
</evidence>
<dbReference type="InterPro" id="IPR050091">
    <property type="entry name" value="PKS_NRPS_Biosynth_Enz"/>
</dbReference>
<dbReference type="CDD" id="cd08953">
    <property type="entry name" value="KR_2_SDR_x"/>
    <property type="match status" value="2"/>
</dbReference>
<gene>
    <name evidence="14" type="ORF">ASNO1_64800</name>
</gene>
<keyword evidence="8" id="KW-0511">Multifunctional enzyme</keyword>
<dbReference type="PROSITE" id="PS52019">
    <property type="entry name" value="PKS_MFAS_DH"/>
    <property type="match status" value="1"/>
</dbReference>
<dbReference type="InterPro" id="IPR036736">
    <property type="entry name" value="ACP-like_sf"/>
</dbReference>
<dbReference type="InterPro" id="IPR054514">
    <property type="entry name" value="RhiE-like_linker"/>
</dbReference>
<dbReference type="Gene3D" id="3.10.129.110">
    <property type="entry name" value="Polyketide synthase dehydratase"/>
    <property type="match status" value="1"/>
</dbReference>
<evidence type="ECO:0000313" key="14">
    <source>
        <dbReference type="EMBL" id="GMU10226.1"/>
    </source>
</evidence>
<feature type="active site" description="Proton donor; for dehydratase activity" evidence="9">
    <location>
        <position position="1208"/>
    </location>
</feature>
<evidence type="ECO:0000256" key="2">
    <source>
        <dbReference type="ARBA" id="ARBA00004792"/>
    </source>
</evidence>
<evidence type="ECO:0000256" key="5">
    <source>
        <dbReference type="ARBA" id="ARBA00022553"/>
    </source>
</evidence>
<dbReference type="PROSITE" id="PS00606">
    <property type="entry name" value="KS3_1"/>
    <property type="match status" value="1"/>
</dbReference>
<dbReference type="InterPro" id="IPR057326">
    <property type="entry name" value="KR_dom"/>
</dbReference>
<keyword evidence="4" id="KW-0963">Cytoplasm</keyword>
<evidence type="ECO:0000256" key="9">
    <source>
        <dbReference type="PROSITE-ProRule" id="PRU01363"/>
    </source>
</evidence>
<feature type="region of interest" description="N-terminal hotdog fold" evidence="9">
    <location>
        <begin position="1008"/>
        <end position="1131"/>
    </location>
</feature>
<dbReference type="Gene3D" id="1.10.1200.10">
    <property type="entry name" value="ACP-like"/>
    <property type="match status" value="2"/>
</dbReference>
<evidence type="ECO:0000259" key="12">
    <source>
        <dbReference type="PROSITE" id="PS52004"/>
    </source>
</evidence>
<dbReference type="Pfam" id="PF08659">
    <property type="entry name" value="KR"/>
    <property type="match status" value="2"/>
</dbReference>
<dbReference type="InterPro" id="IPR018201">
    <property type="entry name" value="Ketoacyl_synth_AS"/>
</dbReference>
<dbReference type="Pfam" id="PF02801">
    <property type="entry name" value="Ketoacyl-synt_C"/>
    <property type="match status" value="1"/>
</dbReference>
<dbReference type="RefSeq" id="WP_338281300.1">
    <property type="nucleotide sequence ID" value="NZ_BTTX01000007.1"/>
</dbReference>
<protein>
    <recommendedName>
        <fullName evidence="16">SDR family NAD(P)-dependent oxidoreductase</fullName>
    </recommendedName>
</protein>
<feature type="active site" description="Proton acceptor; for dehydratase activity" evidence="9">
    <location>
        <position position="1040"/>
    </location>
</feature>
<dbReference type="InterPro" id="IPR042104">
    <property type="entry name" value="PKS_dehydratase_sf"/>
</dbReference>
<dbReference type="SUPFAM" id="SSF51735">
    <property type="entry name" value="NAD(P)-binding Rossmann-fold domains"/>
    <property type="match status" value="3"/>
</dbReference>
<dbReference type="InterPro" id="IPR014030">
    <property type="entry name" value="Ketoacyl_synth_N"/>
</dbReference>
<dbReference type="SUPFAM" id="SSF53335">
    <property type="entry name" value="S-adenosyl-L-methionine-dependent methyltransferases"/>
    <property type="match status" value="1"/>
</dbReference>
<evidence type="ECO:0000259" key="11">
    <source>
        <dbReference type="PROSITE" id="PS50075"/>
    </source>
</evidence>
<dbReference type="InterPro" id="IPR049900">
    <property type="entry name" value="PKS_mFAS_DH"/>
</dbReference>
<dbReference type="Proteomes" id="UP001342631">
    <property type="component" value="Unassembled WGS sequence"/>
</dbReference>
<feature type="region of interest" description="Disordered" evidence="10">
    <location>
        <begin position="256"/>
        <end position="281"/>
    </location>
</feature>
<dbReference type="InterPro" id="IPR049552">
    <property type="entry name" value="PKS_DH_N"/>
</dbReference>
<dbReference type="InterPro" id="IPR049551">
    <property type="entry name" value="PKS_DH_C"/>
</dbReference>
<dbReference type="InterPro" id="IPR020841">
    <property type="entry name" value="PKS_Beta-ketoAc_synthase_dom"/>
</dbReference>
<dbReference type="PROSITE" id="PS50075">
    <property type="entry name" value="CARRIER"/>
    <property type="match status" value="1"/>
</dbReference>
<dbReference type="SUPFAM" id="SSF53901">
    <property type="entry name" value="Thiolase-like"/>
    <property type="match status" value="1"/>
</dbReference>
<dbReference type="Gene3D" id="1.10.1240.100">
    <property type="match status" value="1"/>
</dbReference>
<evidence type="ECO:0000256" key="10">
    <source>
        <dbReference type="SAM" id="MobiDB-lite"/>
    </source>
</evidence>
<evidence type="ECO:0000256" key="8">
    <source>
        <dbReference type="ARBA" id="ARBA00023268"/>
    </source>
</evidence>
<dbReference type="InterPro" id="IPR013968">
    <property type="entry name" value="PKS_KR"/>
</dbReference>